<evidence type="ECO:0000313" key="2">
    <source>
        <dbReference type="EMBL" id="QUB75919.1"/>
    </source>
</evidence>
<dbReference type="Proteomes" id="UP000682195">
    <property type="component" value="Chromosome 1"/>
</dbReference>
<gene>
    <name evidence="2" type="ORF">J5A58_02645</name>
</gene>
<dbReference type="Gene3D" id="3.90.70.10">
    <property type="entry name" value="Cysteine proteinases"/>
    <property type="match status" value="1"/>
</dbReference>
<dbReference type="Pfam" id="PF03412">
    <property type="entry name" value="Peptidase_C39"/>
    <property type="match status" value="1"/>
</dbReference>
<proteinExistence type="predicted"/>
<evidence type="ECO:0000313" key="3">
    <source>
        <dbReference type="Proteomes" id="UP000682195"/>
    </source>
</evidence>
<dbReference type="EMBL" id="CP072361">
    <property type="protein sequence ID" value="QUB75919.1"/>
    <property type="molecule type" value="Genomic_DNA"/>
</dbReference>
<protein>
    <recommendedName>
        <fullName evidence="1">Peptidase C39 domain-containing protein</fullName>
    </recommendedName>
</protein>
<reference evidence="2 3" key="1">
    <citation type="submission" date="2021-03" db="EMBL/GenBank/DDBJ databases">
        <title>Human Oral Microbial Genomes.</title>
        <authorList>
            <person name="Johnston C.D."/>
            <person name="Chen T."/>
            <person name="Dewhirst F.E."/>
        </authorList>
    </citation>
    <scope>NUCLEOTIDE SEQUENCE [LARGE SCALE GENOMIC DNA]</scope>
    <source>
        <strain evidence="2 3">F0054</strain>
    </source>
</reference>
<accession>A0ABX7XR39</accession>
<organism evidence="2 3">
    <name type="scientific">Prevotella melaninogenica</name>
    <dbReference type="NCBI Taxonomy" id="28132"/>
    <lineage>
        <taxon>Bacteria</taxon>
        <taxon>Pseudomonadati</taxon>
        <taxon>Bacteroidota</taxon>
        <taxon>Bacteroidia</taxon>
        <taxon>Bacteroidales</taxon>
        <taxon>Prevotellaceae</taxon>
        <taxon>Prevotella</taxon>
    </lineage>
</organism>
<dbReference type="InterPro" id="IPR005074">
    <property type="entry name" value="Peptidase_C39"/>
</dbReference>
<sequence>MILCNCGVACLQMICEYYHKKYSTNYLSSLCNTTTEGVSMLSIRDTAFALEIESNCGKVNIKGRL</sequence>
<name>A0ABX7XR39_9BACT</name>
<feature type="domain" description="Peptidase C39" evidence="1">
    <location>
        <begin position="5"/>
        <end position="60"/>
    </location>
</feature>
<evidence type="ECO:0000259" key="1">
    <source>
        <dbReference type="Pfam" id="PF03412"/>
    </source>
</evidence>
<keyword evidence="3" id="KW-1185">Reference proteome</keyword>